<evidence type="ECO:0000313" key="2">
    <source>
        <dbReference type="Proteomes" id="UP000179797"/>
    </source>
</evidence>
<proteinExistence type="predicted"/>
<dbReference type="OrthoDB" id="974748at2"/>
<comment type="caution">
    <text evidence="1">The sequence shown here is derived from an EMBL/GenBank/DDBJ whole genome shotgun (WGS) entry which is preliminary data.</text>
</comment>
<gene>
    <name evidence="1" type="ORF">NH26_15895</name>
</gene>
<dbReference type="RefSeq" id="WP_044228454.1">
    <property type="nucleotide sequence ID" value="NZ_JRYR02000001.1"/>
</dbReference>
<dbReference type="PROSITE" id="PS51257">
    <property type="entry name" value="PROKAR_LIPOPROTEIN"/>
    <property type="match status" value="1"/>
</dbReference>
<accession>A0A1S1Z3B5</accession>
<reference evidence="1 2" key="1">
    <citation type="journal article" date="2012" name="Int. J. Syst. Evol. Microbiol.">
        <title>Flammeovirga pacifica sp. nov., isolated from deep-sea sediment.</title>
        <authorList>
            <person name="Xu H."/>
            <person name="Fu Y."/>
            <person name="Yang N."/>
            <person name="Ding Z."/>
            <person name="Lai Q."/>
            <person name="Zeng R."/>
        </authorList>
    </citation>
    <scope>NUCLEOTIDE SEQUENCE [LARGE SCALE GENOMIC DNA]</scope>
    <source>
        <strain evidence="2">DSM 24597 / LMG 26175 / WPAGA1</strain>
    </source>
</reference>
<organism evidence="1 2">
    <name type="scientific">Flammeovirga pacifica</name>
    <dbReference type="NCBI Taxonomy" id="915059"/>
    <lineage>
        <taxon>Bacteria</taxon>
        <taxon>Pseudomonadati</taxon>
        <taxon>Bacteroidota</taxon>
        <taxon>Cytophagia</taxon>
        <taxon>Cytophagales</taxon>
        <taxon>Flammeovirgaceae</taxon>
        <taxon>Flammeovirga</taxon>
    </lineage>
</organism>
<dbReference type="AlphaFoldDB" id="A0A1S1Z3B5"/>
<protein>
    <recommendedName>
        <fullName evidence="3">Lipoprotein</fullName>
    </recommendedName>
</protein>
<keyword evidence="2" id="KW-1185">Reference proteome</keyword>
<dbReference type="EMBL" id="JRYR02000001">
    <property type="protein sequence ID" value="OHX67722.1"/>
    <property type="molecule type" value="Genomic_DNA"/>
</dbReference>
<sequence length="410" mass="45748">MKLQTNLTGIIAILILTVSCSKNNEHYTPQEVIKSIDLSYASSIFIGPNLTTGGLNRTLYKVTVNNEIDTVEYINNFDEPTSPKYYPTDLIRINERFQFLGHQGIENYIIDSQNGYSYLMKNNSPINHNQVFTDQFIETSKGIIYLGNDSKIYSFSIPIGSSELIENHIATDQDGKIMSITADSKGNILYTANEGNTTDVYLYQVTNSKSTKIDSVEKIGFTVLWSGLNENELFYYKPGSDNNESVVYLVNTQNANIRPYGKNNFVMSCGLNHLFKFNNKVIGIGCNEIYELVNTEESEEILITSLNNYQIINLRTADKALDHLLVGGINSSGRGSIVKINPNDYSHQNFNQYTDITPHMISSNSQGESTVWGTAQQNGKTVLSNININGNVETINQNIDGVIDGLGRLN</sequence>
<name>A0A1S1Z3B5_FLAPC</name>
<dbReference type="Proteomes" id="UP000179797">
    <property type="component" value="Unassembled WGS sequence"/>
</dbReference>
<dbReference type="SUPFAM" id="SSF82171">
    <property type="entry name" value="DPP6 N-terminal domain-like"/>
    <property type="match status" value="1"/>
</dbReference>
<evidence type="ECO:0008006" key="3">
    <source>
        <dbReference type="Google" id="ProtNLM"/>
    </source>
</evidence>
<evidence type="ECO:0000313" key="1">
    <source>
        <dbReference type="EMBL" id="OHX67722.1"/>
    </source>
</evidence>